<organism evidence="5 6">
    <name type="scientific">Xylanimonas allomyrinae</name>
    <dbReference type="NCBI Taxonomy" id="2509459"/>
    <lineage>
        <taxon>Bacteria</taxon>
        <taxon>Bacillati</taxon>
        <taxon>Actinomycetota</taxon>
        <taxon>Actinomycetes</taxon>
        <taxon>Micrococcales</taxon>
        <taxon>Promicromonosporaceae</taxon>
        <taxon>Xylanimonas</taxon>
    </lineage>
</organism>
<feature type="region of interest" description="Disordered" evidence="3">
    <location>
        <begin position="1"/>
        <end position="20"/>
    </location>
</feature>
<dbReference type="PRINTS" id="PR00455">
    <property type="entry name" value="HTHTETR"/>
</dbReference>
<dbReference type="PROSITE" id="PS01081">
    <property type="entry name" value="HTH_TETR_1"/>
    <property type="match status" value="1"/>
</dbReference>
<dbReference type="OrthoDB" id="3190535at2"/>
<name>A0A4P6ELI3_9MICO</name>
<protein>
    <submittedName>
        <fullName evidence="5">TetR/AcrR family transcriptional regulator</fullName>
    </submittedName>
</protein>
<dbReference type="GO" id="GO:0000976">
    <property type="term" value="F:transcription cis-regulatory region binding"/>
    <property type="evidence" value="ECO:0007669"/>
    <property type="project" value="TreeGrafter"/>
</dbReference>
<proteinExistence type="predicted"/>
<dbReference type="AlphaFoldDB" id="A0A4P6ELI3"/>
<dbReference type="PANTHER" id="PTHR30055:SF237">
    <property type="entry name" value="TRANSCRIPTIONAL REPRESSOR MCE3R"/>
    <property type="match status" value="1"/>
</dbReference>
<reference evidence="5 6" key="1">
    <citation type="submission" date="2019-01" db="EMBL/GenBank/DDBJ databases">
        <title>Genome sequencing of strain 2JSPR-7.</title>
        <authorList>
            <person name="Heo J."/>
            <person name="Kim S.-J."/>
            <person name="Kim J.-S."/>
            <person name="Hong S.-B."/>
            <person name="Kwon S.-W."/>
        </authorList>
    </citation>
    <scope>NUCLEOTIDE SEQUENCE [LARGE SCALE GENOMIC DNA]</scope>
    <source>
        <strain evidence="5 6">2JSPR-7</strain>
    </source>
</reference>
<dbReference type="SUPFAM" id="SSF48498">
    <property type="entry name" value="Tetracyclin repressor-like, C-terminal domain"/>
    <property type="match status" value="1"/>
</dbReference>
<feature type="DNA-binding region" description="H-T-H motif" evidence="2">
    <location>
        <begin position="53"/>
        <end position="72"/>
    </location>
</feature>
<keyword evidence="6" id="KW-1185">Reference proteome</keyword>
<keyword evidence="1 2" id="KW-0238">DNA-binding</keyword>
<dbReference type="Gene3D" id="1.10.10.60">
    <property type="entry name" value="Homeodomain-like"/>
    <property type="match status" value="1"/>
</dbReference>
<dbReference type="InterPro" id="IPR036271">
    <property type="entry name" value="Tet_transcr_reg_TetR-rel_C_sf"/>
</dbReference>
<dbReference type="InterPro" id="IPR041490">
    <property type="entry name" value="KstR2_TetR_C"/>
</dbReference>
<evidence type="ECO:0000313" key="5">
    <source>
        <dbReference type="EMBL" id="QAY62129.1"/>
    </source>
</evidence>
<dbReference type="InterPro" id="IPR023772">
    <property type="entry name" value="DNA-bd_HTH_TetR-type_CS"/>
</dbReference>
<evidence type="ECO:0000259" key="4">
    <source>
        <dbReference type="PROSITE" id="PS50977"/>
    </source>
</evidence>
<evidence type="ECO:0000256" key="1">
    <source>
        <dbReference type="ARBA" id="ARBA00023125"/>
    </source>
</evidence>
<dbReference type="SUPFAM" id="SSF46689">
    <property type="entry name" value="Homeodomain-like"/>
    <property type="match status" value="1"/>
</dbReference>
<dbReference type="Gene3D" id="1.10.357.10">
    <property type="entry name" value="Tetracycline Repressor, domain 2"/>
    <property type="match status" value="1"/>
</dbReference>
<evidence type="ECO:0000313" key="6">
    <source>
        <dbReference type="Proteomes" id="UP000291758"/>
    </source>
</evidence>
<dbReference type="GO" id="GO:0003700">
    <property type="term" value="F:DNA-binding transcription factor activity"/>
    <property type="evidence" value="ECO:0007669"/>
    <property type="project" value="TreeGrafter"/>
</dbReference>
<feature type="domain" description="HTH tetR-type" evidence="4">
    <location>
        <begin position="30"/>
        <end position="90"/>
    </location>
</feature>
<dbReference type="Pfam" id="PF00440">
    <property type="entry name" value="TetR_N"/>
    <property type="match status" value="1"/>
</dbReference>
<dbReference type="InterPro" id="IPR009057">
    <property type="entry name" value="Homeodomain-like_sf"/>
</dbReference>
<evidence type="ECO:0000256" key="2">
    <source>
        <dbReference type="PROSITE-ProRule" id="PRU00335"/>
    </source>
</evidence>
<accession>A0A4P6ELI3</accession>
<dbReference type="PANTHER" id="PTHR30055">
    <property type="entry name" value="HTH-TYPE TRANSCRIPTIONAL REGULATOR RUTR"/>
    <property type="match status" value="1"/>
</dbReference>
<evidence type="ECO:0000256" key="3">
    <source>
        <dbReference type="SAM" id="MobiDB-lite"/>
    </source>
</evidence>
<dbReference type="KEGG" id="xyl:ET495_01240"/>
<dbReference type="Pfam" id="PF17932">
    <property type="entry name" value="TetR_C_24"/>
    <property type="match status" value="1"/>
</dbReference>
<dbReference type="EMBL" id="CP035495">
    <property type="protein sequence ID" value="QAY62129.1"/>
    <property type="molecule type" value="Genomic_DNA"/>
</dbReference>
<sequence length="219" mass="23809">MTPFESAAQEATKVGTMTETPVPSWRDFPPLSLPPILRATLDQVVAHGYDATSVRTIARQVGVTVPALYYHFENKQAMLAALLDHAMSIVSSHVDTALDEAGEDPARQFAAMIEAICLYVAHHPDLAFLDSERRALTGDGLARYVAHRDRIERRLRAIIENGCAASVFATPDPEGCGRAILSMCQGIAGWYRPDGSDAPQDVARRYVAIALAAVEHVAR</sequence>
<gene>
    <name evidence="5" type="ORF">ET495_01240</name>
</gene>
<dbReference type="InterPro" id="IPR001647">
    <property type="entry name" value="HTH_TetR"/>
</dbReference>
<dbReference type="PROSITE" id="PS50977">
    <property type="entry name" value="HTH_TETR_2"/>
    <property type="match status" value="1"/>
</dbReference>
<dbReference type="Proteomes" id="UP000291758">
    <property type="component" value="Chromosome"/>
</dbReference>
<dbReference type="InterPro" id="IPR050109">
    <property type="entry name" value="HTH-type_TetR-like_transc_reg"/>
</dbReference>